<dbReference type="InterPro" id="IPR044528">
    <property type="entry name" value="POD-like_MBL-fold"/>
</dbReference>
<dbReference type="InterPro" id="IPR036866">
    <property type="entry name" value="RibonucZ/Hydroxyglut_hydro"/>
</dbReference>
<evidence type="ECO:0000256" key="8">
    <source>
        <dbReference type="ARBA" id="ARBA00023002"/>
    </source>
</evidence>
<dbReference type="EC" id="1.13.11.18" evidence="12"/>
<evidence type="ECO:0000256" key="4">
    <source>
        <dbReference type="ARBA" id="ARBA00022723"/>
    </source>
</evidence>
<dbReference type="PANTHER" id="PTHR43084">
    <property type="entry name" value="PERSULFIDE DIOXYGENASE ETHE1"/>
    <property type="match status" value="1"/>
</dbReference>
<protein>
    <recommendedName>
        <fullName evidence="12">persulfide dioxygenase</fullName>
        <ecNumber evidence="12">1.13.11.18</ecNumber>
    </recommendedName>
    <alternativeName>
        <fullName evidence="13">Sulfur dioxygenase ETHE1</fullName>
    </alternativeName>
</protein>
<evidence type="ECO:0000256" key="2">
    <source>
        <dbReference type="ARBA" id="ARBA00004173"/>
    </source>
</evidence>
<keyword evidence="7" id="KW-0007">Acetylation</keyword>
<evidence type="ECO:0000259" key="14">
    <source>
        <dbReference type="PROSITE" id="PS50206"/>
    </source>
</evidence>
<dbReference type="InterPro" id="IPR036873">
    <property type="entry name" value="Rhodanese-like_dom_sf"/>
</dbReference>
<dbReference type="CDD" id="cd00158">
    <property type="entry name" value="RHOD"/>
    <property type="match status" value="1"/>
</dbReference>
<dbReference type="PROSITE" id="PS50206">
    <property type="entry name" value="RHODANESE_3"/>
    <property type="match status" value="1"/>
</dbReference>
<evidence type="ECO:0000256" key="3">
    <source>
        <dbReference type="ARBA" id="ARBA00006759"/>
    </source>
</evidence>
<comment type="similarity">
    <text evidence="3">Belongs to the metallo-beta-lactamase superfamily. Glyoxalase II family.</text>
</comment>
<dbReference type="GO" id="GO:0006749">
    <property type="term" value="P:glutathione metabolic process"/>
    <property type="evidence" value="ECO:0007669"/>
    <property type="project" value="InterPro"/>
</dbReference>
<dbReference type="InterPro" id="IPR051682">
    <property type="entry name" value="Mito_Persulfide_Diox"/>
</dbReference>
<dbReference type="AlphaFoldDB" id="A0A0M0K4D3"/>
<evidence type="ECO:0000313" key="15">
    <source>
        <dbReference type="EMBL" id="KOO33685.1"/>
    </source>
</evidence>
<feature type="domain" description="Rhodanese" evidence="14">
    <location>
        <begin position="35"/>
        <end position="89"/>
    </location>
</feature>
<comment type="subcellular location">
    <subcellularLocation>
        <location evidence="2">Mitochondrion</location>
    </subcellularLocation>
</comment>
<evidence type="ECO:0000256" key="1">
    <source>
        <dbReference type="ARBA" id="ARBA00001954"/>
    </source>
</evidence>
<sequence>MSDKDTDLGLDDVIGEVVMSESMFPAVPLDGVVPLSALPADKETVLIVYCRSGRRAGATAAHLLEAGYSHVYNAGGPAGDAHLWQALAKRQGEVIIPMPGGVLQLFDEDAPSGGGSSTLTYILTDLESKEAIIIDPVLEQVERDLAAIQQAGCTLVLALNTHAHADHITGSGLLKAKLGNDKIPVRSAISRASGASADILLEDGEEVTWANGKRRLRVIATPGHTAGCVCYYDPTMQVVFTGDVLLIGGCGRTDFQGGSSETLYESVHTRLFTMPDTTLVYPAHDYKGRRYSTIGAEKATNPRLTKTKSEFVELMAGLNLPYPKKIDAAVPANMRCGVQD</sequence>
<evidence type="ECO:0000256" key="7">
    <source>
        <dbReference type="ARBA" id="ARBA00022990"/>
    </source>
</evidence>
<evidence type="ECO:0000313" key="16">
    <source>
        <dbReference type="Proteomes" id="UP000037460"/>
    </source>
</evidence>
<accession>A0A0M0K4D3</accession>
<evidence type="ECO:0000256" key="13">
    <source>
        <dbReference type="ARBA" id="ARBA00077964"/>
    </source>
</evidence>
<dbReference type="FunFam" id="3.60.15.10:FF:000013">
    <property type="entry name" value="Persulfide dioxygenase ETHE1, mitochondrial"/>
    <property type="match status" value="1"/>
</dbReference>
<dbReference type="Proteomes" id="UP000037460">
    <property type="component" value="Unassembled WGS sequence"/>
</dbReference>
<reference evidence="16" key="1">
    <citation type="journal article" date="2015" name="PLoS Genet.">
        <title>Genome Sequence and Transcriptome Analyses of Chrysochromulina tobin: Metabolic Tools for Enhanced Algal Fitness in the Prominent Order Prymnesiales (Haptophyceae).</title>
        <authorList>
            <person name="Hovde B.T."/>
            <person name="Deodato C.R."/>
            <person name="Hunsperger H.M."/>
            <person name="Ryken S.A."/>
            <person name="Yost W."/>
            <person name="Jha R.K."/>
            <person name="Patterson J."/>
            <person name="Monnat R.J. Jr."/>
            <person name="Barlow S.B."/>
            <person name="Starkenburg S.R."/>
            <person name="Cattolico R.A."/>
        </authorList>
    </citation>
    <scope>NUCLEOTIDE SEQUENCE</scope>
    <source>
        <strain evidence="16">CCMP291</strain>
    </source>
</reference>
<comment type="cofactor">
    <cofactor evidence="1">
        <name>Fe(2+)</name>
        <dbReference type="ChEBI" id="CHEBI:29033"/>
    </cofactor>
</comment>
<keyword evidence="8" id="KW-0560">Oxidoreductase</keyword>
<gene>
    <name evidence="15" type="ORF">Ctob_016594</name>
</gene>
<keyword evidence="10" id="KW-0496">Mitochondrion</keyword>
<dbReference type="EMBL" id="JWZX01001454">
    <property type="protein sequence ID" value="KOO33685.1"/>
    <property type="molecule type" value="Genomic_DNA"/>
</dbReference>
<dbReference type="GO" id="GO:0046872">
    <property type="term" value="F:metal ion binding"/>
    <property type="evidence" value="ECO:0007669"/>
    <property type="project" value="UniProtKB-KW"/>
</dbReference>
<evidence type="ECO:0000256" key="9">
    <source>
        <dbReference type="ARBA" id="ARBA00023004"/>
    </source>
</evidence>
<keyword evidence="4" id="KW-0479">Metal-binding</keyword>
<dbReference type="InterPro" id="IPR001279">
    <property type="entry name" value="Metallo-B-lactamas"/>
</dbReference>
<comment type="catalytic activity">
    <reaction evidence="11">
        <text>S-sulfanylglutathione + O2 + H2O = sulfite + glutathione + 2 H(+)</text>
        <dbReference type="Rhea" id="RHEA:12981"/>
        <dbReference type="ChEBI" id="CHEBI:15377"/>
        <dbReference type="ChEBI" id="CHEBI:15378"/>
        <dbReference type="ChEBI" id="CHEBI:15379"/>
        <dbReference type="ChEBI" id="CHEBI:17359"/>
        <dbReference type="ChEBI" id="CHEBI:57925"/>
        <dbReference type="ChEBI" id="CHEBI:58905"/>
        <dbReference type="EC" id="1.13.11.18"/>
    </reaction>
</comment>
<evidence type="ECO:0000256" key="11">
    <source>
        <dbReference type="ARBA" id="ARBA00050990"/>
    </source>
</evidence>
<evidence type="ECO:0000256" key="5">
    <source>
        <dbReference type="ARBA" id="ARBA00022946"/>
    </source>
</evidence>
<dbReference type="GO" id="GO:0005739">
    <property type="term" value="C:mitochondrion"/>
    <property type="evidence" value="ECO:0007669"/>
    <property type="project" value="UniProtKB-SubCell"/>
</dbReference>
<dbReference type="InterPro" id="IPR001763">
    <property type="entry name" value="Rhodanese-like_dom"/>
</dbReference>
<dbReference type="GO" id="GO:0070813">
    <property type="term" value="P:hydrogen sulfide metabolic process"/>
    <property type="evidence" value="ECO:0007669"/>
    <property type="project" value="TreeGrafter"/>
</dbReference>
<evidence type="ECO:0000256" key="10">
    <source>
        <dbReference type="ARBA" id="ARBA00023128"/>
    </source>
</evidence>
<keyword evidence="6" id="KW-0223">Dioxygenase</keyword>
<evidence type="ECO:0000256" key="6">
    <source>
        <dbReference type="ARBA" id="ARBA00022964"/>
    </source>
</evidence>
<dbReference type="Pfam" id="PF00753">
    <property type="entry name" value="Lactamase_B"/>
    <property type="match status" value="1"/>
</dbReference>
<dbReference type="Gene3D" id="3.60.15.10">
    <property type="entry name" value="Ribonuclease Z/Hydroxyacylglutathione hydrolase-like"/>
    <property type="match status" value="1"/>
</dbReference>
<dbReference type="SUPFAM" id="SSF52821">
    <property type="entry name" value="Rhodanese/Cell cycle control phosphatase"/>
    <property type="match status" value="1"/>
</dbReference>
<dbReference type="SUPFAM" id="SSF56281">
    <property type="entry name" value="Metallo-hydrolase/oxidoreductase"/>
    <property type="match status" value="1"/>
</dbReference>
<dbReference type="GO" id="GO:0050313">
    <property type="term" value="F:sulfur dioxygenase activity"/>
    <property type="evidence" value="ECO:0007669"/>
    <property type="project" value="UniProtKB-EC"/>
</dbReference>
<keyword evidence="5" id="KW-0809">Transit peptide</keyword>
<dbReference type="PANTHER" id="PTHR43084:SF1">
    <property type="entry name" value="PERSULFIDE DIOXYGENASE ETHE1, MITOCHONDRIAL"/>
    <property type="match status" value="1"/>
</dbReference>
<keyword evidence="16" id="KW-1185">Reference proteome</keyword>
<dbReference type="CDD" id="cd07724">
    <property type="entry name" value="POD-like_MBL-fold"/>
    <property type="match status" value="1"/>
</dbReference>
<comment type="caution">
    <text evidence="15">The sequence shown here is derived from an EMBL/GenBank/DDBJ whole genome shotgun (WGS) entry which is preliminary data.</text>
</comment>
<evidence type="ECO:0000256" key="12">
    <source>
        <dbReference type="ARBA" id="ARBA00066686"/>
    </source>
</evidence>
<dbReference type="OrthoDB" id="449487at2759"/>
<keyword evidence="9" id="KW-0408">Iron</keyword>
<name>A0A0M0K4D3_9EUKA</name>
<proteinExistence type="inferred from homology"/>
<dbReference type="Gene3D" id="3.40.250.10">
    <property type="entry name" value="Rhodanese-like domain"/>
    <property type="match status" value="1"/>
</dbReference>
<organism evidence="15 16">
    <name type="scientific">Chrysochromulina tobinii</name>
    <dbReference type="NCBI Taxonomy" id="1460289"/>
    <lineage>
        <taxon>Eukaryota</taxon>
        <taxon>Haptista</taxon>
        <taxon>Haptophyta</taxon>
        <taxon>Prymnesiophyceae</taxon>
        <taxon>Prymnesiales</taxon>
        <taxon>Chrysochromulinaceae</taxon>
        <taxon>Chrysochromulina</taxon>
    </lineage>
</organism>
<dbReference type="SMART" id="SM00849">
    <property type="entry name" value="Lactamase_B"/>
    <property type="match status" value="1"/>
</dbReference>